<dbReference type="Proteomes" id="UP000614261">
    <property type="component" value="Unassembled WGS sequence"/>
</dbReference>
<dbReference type="PANTHER" id="PTHR45790:SF3">
    <property type="entry name" value="S-ADENOSYL-L-METHIONINE-DEPENDENT UROPORPHYRINOGEN III METHYLTRANSFERASE, CHLOROPLASTIC"/>
    <property type="match status" value="1"/>
</dbReference>
<evidence type="ECO:0000313" key="9">
    <source>
        <dbReference type="EMBL" id="GGB50884.1"/>
    </source>
</evidence>
<dbReference type="InterPro" id="IPR050161">
    <property type="entry name" value="Siro_Cobalamin_biosynth"/>
</dbReference>
<comment type="pathway">
    <text evidence="7">Porphyrin-containing compound metabolism; siroheme biosynthesis; precorrin-2 from uroporphyrinogen III: step 1/1.</text>
</comment>
<sequence length="276" mass="28569">MTHRHASTPGPAGTPRPGTVWLVGAGPGDPDLLTVKAARIIARASLIVHDGLVDDAILALASPDARLISVAKKRARHTLPQDDINALLIAEAKAGQDVVRLKGGDPFIFGRGGEEVDDCRAAGVAVEVVPGISAANGSAAAAQLPLTHRDLSSAVTFVAGQCKGLTEQDWSGLAGKGRTLVIYMGVATGDAIAEKLIADGLSPDTPVAVLEKGTRADMRTLRTWLTDLGPMIAREAVVSPALIVIGDVVTRARATDCLPTLFAQHLEPTPLTESLA</sequence>
<dbReference type="EC" id="2.1.1.107" evidence="2"/>
<dbReference type="PANTHER" id="PTHR45790">
    <property type="entry name" value="SIROHEME SYNTHASE-RELATED"/>
    <property type="match status" value="1"/>
</dbReference>
<dbReference type="PROSITE" id="PS00839">
    <property type="entry name" value="SUMT_1"/>
    <property type="match status" value="1"/>
</dbReference>
<dbReference type="Pfam" id="PF00590">
    <property type="entry name" value="TP_methylase"/>
    <property type="match status" value="1"/>
</dbReference>
<proteinExistence type="inferred from homology"/>
<evidence type="ECO:0000313" key="10">
    <source>
        <dbReference type="Proteomes" id="UP000614261"/>
    </source>
</evidence>
<dbReference type="EMBL" id="BMGD01000001">
    <property type="protein sequence ID" value="GGB50884.1"/>
    <property type="molecule type" value="Genomic_DNA"/>
</dbReference>
<evidence type="ECO:0000259" key="8">
    <source>
        <dbReference type="Pfam" id="PF00590"/>
    </source>
</evidence>
<organism evidence="9 10">
    <name type="scientific">Blastomonas aquatica</name>
    <dbReference type="NCBI Taxonomy" id="1510276"/>
    <lineage>
        <taxon>Bacteria</taxon>
        <taxon>Pseudomonadati</taxon>
        <taxon>Pseudomonadota</taxon>
        <taxon>Alphaproteobacteria</taxon>
        <taxon>Sphingomonadales</taxon>
        <taxon>Sphingomonadaceae</taxon>
        <taxon>Blastomonas</taxon>
    </lineage>
</organism>
<evidence type="ECO:0000256" key="7">
    <source>
        <dbReference type="ARBA" id="ARBA00025705"/>
    </source>
</evidence>
<dbReference type="InterPro" id="IPR035996">
    <property type="entry name" value="4pyrrol_Methylase_sf"/>
</dbReference>
<evidence type="ECO:0000256" key="6">
    <source>
        <dbReference type="ARBA" id="ARBA00023244"/>
    </source>
</evidence>
<accession>A0ABQ1IRQ8</accession>
<comment type="caution">
    <text evidence="9">The sequence shown here is derived from an EMBL/GenBank/DDBJ whole genome shotgun (WGS) entry which is preliminary data.</text>
</comment>
<dbReference type="NCBIfam" id="NF004790">
    <property type="entry name" value="PRK06136.1"/>
    <property type="match status" value="1"/>
</dbReference>
<dbReference type="InterPro" id="IPR006366">
    <property type="entry name" value="CobA/CysG_C"/>
</dbReference>
<evidence type="ECO:0000256" key="3">
    <source>
        <dbReference type="ARBA" id="ARBA00022603"/>
    </source>
</evidence>
<dbReference type="InterPro" id="IPR000878">
    <property type="entry name" value="4pyrrol_Mease"/>
</dbReference>
<name>A0ABQ1IRQ8_9SPHN</name>
<evidence type="ECO:0000256" key="4">
    <source>
        <dbReference type="ARBA" id="ARBA00022679"/>
    </source>
</evidence>
<reference evidence="10" key="1">
    <citation type="journal article" date="2019" name="Int. J. Syst. Evol. Microbiol.">
        <title>The Global Catalogue of Microorganisms (GCM) 10K type strain sequencing project: providing services to taxonomists for standard genome sequencing and annotation.</title>
        <authorList>
            <consortium name="The Broad Institute Genomics Platform"/>
            <consortium name="The Broad Institute Genome Sequencing Center for Infectious Disease"/>
            <person name="Wu L."/>
            <person name="Ma J."/>
        </authorList>
    </citation>
    <scope>NUCLEOTIDE SEQUENCE [LARGE SCALE GENOMIC DNA]</scope>
    <source>
        <strain evidence="10">CGMCC 1.12851</strain>
    </source>
</reference>
<gene>
    <name evidence="9" type="ORF">GCM10010833_01980</name>
</gene>
<comment type="similarity">
    <text evidence="1">Belongs to the precorrin methyltransferase family.</text>
</comment>
<dbReference type="SUPFAM" id="SSF53790">
    <property type="entry name" value="Tetrapyrrole methylase"/>
    <property type="match status" value="1"/>
</dbReference>
<keyword evidence="3" id="KW-0489">Methyltransferase</keyword>
<evidence type="ECO:0000256" key="2">
    <source>
        <dbReference type="ARBA" id="ARBA00012162"/>
    </source>
</evidence>
<dbReference type="InterPro" id="IPR003043">
    <property type="entry name" value="Uropor_MeTrfase_CS"/>
</dbReference>
<evidence type="ECO:0000256" key="1">
    <source>
        <dbReference type="ARBA" id="ARBA00005879"/>
    </source>
</evidence>
<keyword evidence="4" id="KW-0808">Transferase</keyword>
<dbReference type="CDD" id="cd11642">
    <property type="entry name" value="SUMT"/>
    <property type="match status" value="1"/>
</dbReference>
<evidence type="ECO:0000256" key="5">
    <source>
        <dbReference type="ARBA" id="ARBA00022691"/>
    </source>
</evidence>
<dbReference type="NCBIfam" id="TIGR01469">
    <property type="entry name" value="cobA_cysG_Cterm"/>
    <property type="match status" value="1"/>
</dbReference>
<dbReference type="Gene3D" id="3.40.1010.10">
    <property type="entry name" value="Cobalt-precorrin-4 Transmethylase, Domain 1"/>
    <property type="match status" value="1"/>
</dbReference>
<protein>
    <recommendedName>
        <fullName evidence="2">uroporphyrinogen-III C-methyltransferase</fullName>
        <ecNumber evidence="2">2.1.1.107</ecNumber>
    </recommendedName>
</protein>
<keyword evidence="6" id="KW-0627">Porphyrin biosynthesis</keyword>
<dbReference type="RefSeq" id="WP_188512504.1">
    <property type="nucleotide sequence ID" value="NZ_BMGD01000001.1"/>
</dbReference>
<keyword evidence="10" id="KW-1185">Reference proteome</keyword>
<dbReference type="Gene3D" id="3.30.950.10">
    <property type="entry name" value="Methyltransferase, Cobalt-precorrin-4 Transmethylase, Domain 2"/>
    <property type="match status" value="1"/>
</dbReference>
<dbReference type="InterPro" id="IPR014777">
    <property type="entry name" value="4pyrrole_Mease_sub1"/>
</dbReference>
<keyword evidence="5" id="KW-0949">S-adenosyl-L-methionine</keyword>
<feature type="domain" description="Tetrapyrrole methylase" evidence="8">
    <location>
        <begin position="19"/>
        <end position="228"/>
    </location>
</feature>
<dbReference type="InterPro" id="IPR014776">
    <property type="entry name" value="4pyrrole_Mease_sub2"/>
</dbReference>